<organism evidence="1 2">
    <name type="scientific">Capnocytophaga canimorsus</name>
    <dbReference type="NCBI Taxonomy" id="28188"/>
    <lineage>
        <taxon>Bacteria</taxon>
        <taxon>Pseudomonadati</taxon>
        <taxon>Bacteroidota</taxon>
        <taxon>Flavobacteriia</taxon>
        <taxon>Flavobacteriales</taxon>
        <taxon>Flavobacteriaceae</taxon>
        <taxon>Capnocytophaga</taxon>
    </lineage>
</organism>
<reference evidence="2" key="1">
    <citation type="submission" date="2015-01" db="EMBL/GenBank/DDBJ databases">
        <authorList>
            <person name="MANFREDI Pablo"/>
        </authorList>
    </citation>
    <scope>NUCLEOTIDE SEQUENCE [LARGE SCALE GENOMIC DNA]</scope>
    <source>
        <strain evidence="2">Cc11</strain>
    </source>
</reference>
<dbReference type="EMBL" id="CDOK01000052">
    <property type="protein sequence ID" value="CEN47508.1"/>
    <property type="molecule type" value="Genomic_DNA"/>
</dbReference>
<gene>
    <name evidence="1" type="ORF">CCAN11_1450008</name>
</gene>
<sequence length="102" mass="11858">MKERTQLCDILDNAAHQSSSNQTKISEIKSKLMAEITPSRKDVAGAARKALRFINRENIPAVILLRNWLNKYLEETQFKYSSYLYLENDKRPELVQEIKTSI</sequence>
<evidence type="ECO:0000313" key="1">
    <source>
        <dbReference type="EMBL" id="CEN47508.1"/>
    </source>
</evidence>
<accession>A0A0B7IC50</accession>
<dbReference type="Proteomes" id="UP000039370">
    <property type="component" value="Unassembled WGS sequence"/>
</dbReference>
<protein>
    <submittedName>
        <fullName evidence="1">Uncharacterized protein</fullName>
    </submittedName>
</protein>
<dbReference type="AlphaFoldDB" id="A0A0B7IC50"/>
<proteinExistence type="predicted"/>
<name>A0A0B7IC50_9FLAO</name>
<evidence type="ECO:0000313" key="2">
    <source>
        <dbReference type="Proteomes" id="UP000039370"/>
    </source>
</evidence>